<evidence type="ECO:0000313" key="1">
    <source>
        <dbReference type="EMBL" id="GIY04241.1"/>
    </source>
</evidence>
<dbReference type="EMBL" id="BPLR01005689">
    <property type="protein sequence ID" value="GIY04241.1"/>
    <property type="molecule type" value="Genomic_DNA"/>
</dbReference>
<evidence type="ECO:0000313" key="2">
    <source>
        <dbReference type="Proteomes" id="UP001054945"/>
    </source>
</evidence>
<reference evidence="1 2" key="1">
    <citation type="submission" date="2021-06" db="EMBL/GenBank/DDBJ databases">
        <title>Caerostris extrusa draft genome.</title>
        <authorList>
            <person name="Kono N."/>
            <person name="Arakawa K."/>
        </authorList>
    </citation>
    <scope>NUCLEOTIDE SEQUENCE [LARGE SCALE GENOMIC DNA]</scope>
</reference>
<proteinExistence type="predicted"/>
<comment type="caution">
    <text evidence="1">The sequence shown here is derived from an EMBL/GenBank/DDBJ whole genome shotgun (WGS) entry which is preliminary data.</text>
</comment>
<dbReference type="AlphaFoldDB" id="A0AAV4Q823"/>
<sequence>MGFYERIPFNQRVPIYSERIPFQSMIFQSIPNESQSVGFQSIRTNPIQSMGFQYIPIPFQWDSNLFRTNPTNPNHISISGISIYSERIPHSNLWYSNLFRTNPFQFIPNGSHSICGIPNYSEESIGSSGKIRDSNFCPFGYQRKDILDLLYFKISDWFTEFCTEILLLKTLSTYH</sequence>
<dbReference type="Proteomes" id="UP001054945">
    <property type="component" value="Unassembled WGS sequence"/>
</dbReference>
<name>A0AAV4Q823_CAEEX</name>
<keyword evidence="2" id="KW-1185">Reference proteome</keyword>
<protein>
    <submittedName>
        <fullName evidence="1">Uncharacterized protein</fullName>
    </submittedName>
</protein>
<accession>A0AAV4Q823</accession>
<organism evidence="1 2">
    <name type="scientific">Caerostris extrusa</name>
    <name type="common">Bark spider</name>
    <name type="synonym">Caerostris bankana</name>
    <dbReference type="NCBI Taxonomy" id="172846"/>
    <lineage>
        <taxon>Eukaryota</taxon>
        <taxon>Metazoa</taxon>
        <taxon>Ecdysozoa</taxon>
        <taxon>Arthropoda</taxon>
        <taxon>Chelicerata</taxon>
        <taxon>Arachnida</taxon>
        <taxon>Araneae</taxon>
        <taxon>Araneomorphae</taxon>
        <taxon>Entelegynae</taxon>
        <taxon>Araneoidea</taxon>
        <taxon>Araneidae</taxon>
        <taxon>Caerostris</taxon>
    </lineage>
</organism>
<gene>
    <name evidence="1" type="ORF">CEXT_693411</name>
</gene>